<proteinExistence type="predicted"/>
<evidence type="ECO:0000256" key="1">
    <source>
        <dbReference type="SAM" id="Phobius"/>
    </source>
</evidence>
<name>A0A2P2NNV5_RHIMU</name>
<keyword evidence="1" id="KW-0472">Membrane</keyword>
<keyword evidence="1" id="KW-1133">Transmembrane helix</keyword>
<accession>A0A2P2NNV5</accession>
<organism evidence="2">
    <name type="scientific">Rhizophora mucronata</name>
    <name type="common">Asiatic mangrove</name>
    <dbReference type="NCBI Taxonomy" id="61149"/>
    <lineage>
        <taxon>Eukaryota</taxon>
        <taxon>Viridiplantae</taxon>
        <taxon>Streptophyta</taxon>
        <taxon>Embryophyta</taxon>
        <taxon>Tracheophyta</taxon>
        <taxon>Spermatophyta</taxon>
        <taxon>Magnoliopsida</taxon>
        <taxon>eudicotyledons</taxon>
        <taxon>Gunneridae</taxon>
        <taxon>Pentapetalae</taxon>
        <taxon>rosids</taxon>
        <taxon>fabids</taxon>
        <taxon>Malpighiales</taxon>
        <taxon>Rhizophoraceae</taxon>
        <taxon>Rhizophora</taxon>
    </lineage>
</organism>
<keyword evidence="1" id="KW-0812">Transmembrane</keyword>
<reference evidence="2" key="1">
    <citation type="submission" date="2018-02" db="EMBL/GenBank/DDBJ databases">
        <title>Rhizophora mucronata_Transcriptome.</title>
        <authorList>
            <person name="Meera S.P."/>
            <person name="Sreeshan A."/>
            <person name="Augustine A."/>
        </authorList>
    </citation>
    <scope>NUCLEOTIDE SEQUENCE</scope>
    <source>
        <tissue evidence="2">Leaf</tissue>
    </source>
</reference>
<dbReference type="AlphaFoldDB" id="A0A2P2NNV5"/>
<feature type="transmembrane region" description="Helical" evidence="1">
    <location>
        <begin position="12"/>
        <end position="39"/>
    </location>
</feature>
<evidence type="ECO:0000313" key="2">
    <source>
        <dbReference type="EMBL" id="MBX44166.1"/>
    </source>
</evidence>
<dbReference type="EMBL" id="GGEC01063682">
    <property type="protein sequence ID" value="MBX44166.1"/>
    <property type="molecule type" value="Transcribed_RNA"/>
</dbReference>
<protein>
    <submittedName>
        <fullName evidence="2">Uncharacterized protein</fullName>
    </submittedName>
</protein>
<sequence length="59" mass="6533">MYNSKIKFKKAFSLIISDSALAMAVKLLSCYVTLIFVLFTRLSSSEALVSIPYPKAISL</sequence>